<gene>
    <name evidence="1" type="ORF">KPL71_008213</name>
</gene>
<organism evidence="1 2">
    <name type="scientific">Citrus sinensis</name>
    <name type="common">Sweet orange</name>
    <name type="synonym">Citrus aurantium var. sinensis</name>
    <dbReference type="NCBI Taxonomy" id="2711"/>
    <lineage>
        <taxon>Eukaryota</taxon>
        <taxon>Viridiplantae</taxon>
        <taxon>Streptophyta</taxon>
        <taxon>Embryophyta</taxon>
        <taxon>Tracheophyta</taxon>
        <taxon>Spermatophyta</taxon>
        <taxon>Magnoliopsida</taxon>
        <taxon>eudicotyledons</taxon>
        <taxon>Gunneridae</taxon>
        <taxon>Pentapetalae</taxon>
        <taxon>rosids</taxon>
        <taxon>malvids</taxon>
        <taxon>Sapindales</taxon>
        <taxon>Rutaceae</taxon>
        <taxon>Aurantioideae</taxon>
        <taxon>Citrus</taxon>
    </lineage>
</organism>
<name>A0ACB8M6G3_CITSI</name>
<proteinExistence type="predicted"/>
<evidence type="ECO:0000313" key="1">
    <source>
        <dbReference type="EMBL" id="KAH9780775.1"/>
    </source>
</evidence>
<accession>A0ACB8M6G3</accession>
<keyword evidence="2" id="KW-1185">Reference proteome</keyword>
<evidence type="ECO:0000313" key="2">
    <source>
        <dbReference type="Proteomes" id="UP000829398"/>
    </source>
</evidence>
<reference evidence="2" key="1">
    <citation type="journal article" date="2023" name="Hortic. Res.">
        <title>A chromosome-level phased genome enabling allele-level studies in sweet orange: a case study on citrus Huanglongbing tolerance.</title>
        <authorList>
            <person name="Wu B."/>
            <person name="Yu Q."/>
            <person name="Deng Z."/>
            <person name="Duan Y."/>
            <person name="Luo F."/>
            <person name="Gmitter F. Jr."/>
        </authorList>
    </citation>
    <scope>NUCLEOTIDE SEQUENCE [LARGE SCALE GENOMIC DNA]</scope>
    <source>
        <strain evidence="2">cv. Valencia</strain>
    </source>
</reference>
<dbReference type="EMBL" id="CM039172">
    <property type="protein sequence ID" value="KAH9780775.1"/>
    <property type="molecule type" value="Genomic_DNA"/>
</dbReference>
<sequence>MAVLGFLPVPTTYFNINQNLLIHNLTRHSPAPATPFTIKRRDFDSLFSLRQGRGRGACFPLACLPPSPHSLSTCQPKTRLFVSGLSFRTSEDSLRNAFQGFGQLVEVNLVMDKIANRPRGFAFLRYATEEESRRAIEGMHGKLRHEMKPLGQQIYGGSVRPDVNHKQSGMTVDVVSQALELTITTFLVSFMSCRILSEFLLQKDEN</sequence>
<comment type="caution">
    <text evidence="1">The sequence shown here is derived from an EMBL/GenBank/DDBJ whole genome shotgun (WGS) entry which is preliminary data.</text>
</comment>
<dbReference type="Proteomes" id="UP000829398">
    <property type="component" value="Chromosome 3"/>
</dbReference>
<protein>
    <submittedName>
        <fullName evidence="1">Organelle RRM domain-containing protein 6</fullName>
    </submittedName>
</protein>